<evidence type="ECO:0000313" key="2">
    <source>
        <dbReference type="Proteomes" id="UP001231941"/>
    </source>
</evidence>
<organism evidence="1 2">
    <name type="scientific">Chengkuizengella axinellae</name>
    <dbReference type="NCBI Taxonomy" id="3064388"/>
    <lineage>
        <taxon>Bacteria</taxon>
        <taxon>Bacillati</taxon>
        <taxon>Bacillota</taxon>
        <taxon>Bacilli</taxon>
        <taxon>Bacillales</taxon>
        <taxon>Paenibacillaceae</taxon>
        <taxon>Chengkuizengella</taxon>
    </lineage>
</organism>
<name>A0ABT9IXG2_9BACL</name>
<protein>
    <submittedName>
        <fullName evidence="1">Uncharacterized protein</fullName>
    </submittedName>
</protein>
<reference evidence="1 2" key="1">
    <citation type="submission" date="2023-08" db="EMBL/GenBank/DDBJ databases">
        <authorList>
            <person name="Park J.-S."/>
        </authorList>
    </citation>
    <scope>NUCLEOTIDE SEQUENCE [LARGE SCALE GENOMIC DNA]</scope>
    <source>
        <strain evidence="1 2">2205SS18-9</strain>
    </source>
</reference>
<dbReference type="EMBL" id="JAVAMP010000002">
    <property type="protein sequence ID" value="MDP5274042.1"/>
    <property type="molecule type" value="Genomic_DNA"/>
</dbReference>
<comment type="caution">
    <text evidence="1">The sequence shown here is derived from an EMBL/GenBank/DDBJ whole genome shotgun (WGS) entry which is preliminary data.</text>
</comment>
<accession>A0ABT9IXG2</accession>
<keyword evidence="2" id="KW-1185">Reference proteome</keyword>
<proteinExistence type="predicted"/>
<evidence type="ECO:0000313" key="1">
    <source>
        <dbReference type="EMBL" id="MDP5274042.1"/>
    </source>
</evidence>
<dbReference type="RefSeq" id="WP_305991333.1">
    <property type="nucleotide sequence ID" value="NZ_JAVAMP010000002.1"/>
</dbReference>
<dbReference type="Proteomes" id="UP001231941">
    <property type="component" value="Unassembled WGS sequence"/>
</dbReference>
<gene>
    <name evidence="1" type="ORF">Q5Y73_07990</name>
</gene>
<sequence>MNLTSKDMATIEQALNDAIRNCNGYRNSLNYREVLNKLQNLPRNDNQQCYEVTSLDGLRYDYDDSK</sequence>